<dbReference type="GO" id="GO:0005829">
    <property type="term" value="C:cytosol"/>
    <property type="evidence" value="ECO:0007669"/>
    <property type="project" value="TreeGrafter"/>
</dbReference>
<dbReference type="AlphaFoldDB" id="A0A8J4XZQ4"/>
<dbReference type="GO" id="GO:1902387">
    <property type="term" value="F:ceramide 1-phosphate binding"/>
    <property type="evidence" value="ECO:0007669"/>
    <property type="project" value="TreeGrafter"/>
</dbReference>
<feature type="domain" description="Glycolipid transfer protein" evidence="3">
    <location>
        <begin position="389"/>
        <end position="460"/>
    </location>
</feature>
<feature type="compositionally biased region" description="Basic and acidic residues" evidence="1">
    <location>
        <begin position="515"/>
        <end position="537"/>
    </location>
</feature>
<gene>
    <name evidence="4" type="primary">cptp_2</name>
    <name evidence="4" type="ORF">GWK47_054758</name>
</gene>
<keyword evidence="2" id="KW-0732">Signal</keyword>
<feature type="chain" id="PRO_5035313471" evidence="2">
    <location>
        <begin position="25"/>
        <end position="537"/>
    </location>
</feature>
<dbReference type="OrthoDB" id="116883at2759"/>
<proteinExistence type="predicted"/>
<dbReference type="Proteomes" id="UP000770661">
    <property type="component" value="Unassembled WGS sequence"/>
</dbReference>
<dbReference type="SUPFAM" id="SSF110004">
    <property type="entry name" value="Glycolipid transfer protein, GLTP"/>
    <property type="match status" value="2"/>
</dbReference>
<reference evidence="4" key="1">
    <citation type="submission" date="2020-07" db="EMBL/GenBank/DDBJ databases">
        <title>The High-quality genome of the commercially important snow crab, Chionoecetes opilio.</title>
        <authorList>
            <person name="Jeong J.-H."/>
            <person name="Ryu S."/>
        </authorList>
    </citation>
    <scope>NUCLEOTIDE SEQUENCE</scope>
    <source>
        <strain evidence="4">MADBK_172401_WGS</strain>
        <tissue evidence="4">Digestive gland</tissue>
    </source>
</reference>
<feature type="signal peptide" evidence="2">
    <location>
        <begin position="1"/>
        <end position="24"/>
    </location>
</feature>
<comment type="caution">
    <text evidence="4">The sequence shown here is derived from an EMBL/GenBank/DDBJ whole genome shotgun (WGS) entry which is preliminary data.</text>
</comment>
<protein>
    <submittedName>
        <fullName evidence="4">Ceramide-1-phosphate transfer protein</fullName>
    </submittedName>
</protein>
<dbReference type="EMBL" id="JACEEZ010017852">
    <property type="protein sequence ID" value="KAG0717283.1"/>
    <property type="molecule type" value="Genomic_DNA"/>
</dbReference>
<evidence type="ECO:0000313" key="5">
    <source>
        <dbReference type="Proteomes" id="UP000770661"/>
    </source>
</evidence>
<feature type="domain" description="Glycolipid transfer protein" evidence="3">
    <location>
        <begin position="170"/>
        <end position="267"/>
    </location>
</feature>
<keyword evidence="5" id="KW-1185">Reference proteome</keyword>
<name>A0A8J4XZQ4_CHIOP</name>
<evidence type="ECO:0000259" key="3">
    <source>
        <dbReference type="Pfam" id="PF08718"/>
    </source>
</evidence>
<dbReference type="Gene3D" id="1.10.3520.10">
    <property type="entry name" value="Glycolipid transfer protein"/>
    <property type="match status" value="2"/>
</dbReference>
<evidence type="ECO:0000256" key="1">
    <source>
        <dbReference type="SAM" id="MobiDB-lite"/>
    </source>
</evidence>
<accession>A0A8J4XZQ4</accession>
<evidence type="ECO:0000313" key="4">
    <source>
        <dbReference type="EMBL" id="KAG0717283.1"/>
    </source>
</evidence>
<sequence length="537" mass="63087">MPFLPLNLALGRWRWWWWLSGTDAVLHLNRGPEYVGVVVVAVRHRCRPSPNRGLKLGDLGPMKEMIKDEEEPTFGQVASELYLTTLAKFHPTILSTMFSESKEEMDTPAGVEVQDPDKEEEEPDLQIGMMQREDEDEEEEEKEEYKEKVLAVDYAVARDDFTPGAEGEVPLASYVRAYQEFKKFIKLMGPLFYFVAYDAKRKVTYSLQRYQYSYKLMDVVKKEMAGENGRYYVDVRTMINYEKENDLVYRSSPMSGTDAVLHLNRGLGRWRWWWWLSGTHAILHLKLGLGSWWWWWWLSGTDAVLHLNRGLGRWRWWWWLSGTDAILHFNLGLGSWRWWWWLWLSGTDAVLHLNLALARWRWWWWLSGTDAVLHLNRGLSTWRWWWWLSGTDAVLHLNRGLKLAIGLMKEMMKDEEEPTFGQVASELYLTTMAKFHPSMLSTMFSGVLLLMPSRATVRNRIARGTDEGEVLLRRLMPEAIRSVTQTYEACQALYRQHDLHNLNVRGRTATTPLPRTRDVHDDENAEKKNLEEGEKLP</sequence>
<feature type="compositionally biased region" description="Acidic residues" evidence="1">
    <location>
        <begin position="133"/>
        <end position="142"/>
    </location>
</feature>
<feature type="region of interest" description="Disordered" evidence="1">
    <location>
        <begin position="505"/>
        <end position="537"/>
    </location>
</feature>
<dbReference type="PANTHER" id="PTHR10219">
    <property type="entry name" value="GLYCOLIPID TRANSFER PROTEIN-RELATED"/>
    <property type="match status" value="1"/>
</dbReference>
<dbReference type="GO" id="GO:0016020">
    <property type="term" value="C:membrane"/>
    <property type="evidence" value="ECO:0007669"/>
    <property type="project" value="TreeGrafter"/>
</dbReference>
<dbReference type="InterPro" id="IPR036497">
    <property type="entry name" value="GLTP_sf"/>
</dbReference>
<dbReference type="Pfam" id="PF08718">
    <property type="entry name" value="GLTP"/>
    <property type="match status" value="2"/>
</dbReference>
<evidence type="ECO:0000256" key="2">
    <source>
        <dbReference type="SAM" id="SignalP"/>
    </source>
</evidence>
<dbReference type="GO" id="GO:1902388">
    <property type="term" value="F:ceramide 1-phosphate transfer activity"/>
    <property type="evidence" value="ECO:0007669"/>
    <property type="project" value="TreeGrafter"/>
</dbReference>
<organism evidence="4 5">
    <name type="scientific">Chionoecetes opilio</name>
    <name type="common">Atlantic snow crab</name>
    <name type="synonym">Cancer opilio</name>
    <dbReference type="NCBI Taxonomy" id="41210"/>
    <lineage>
        <taxon>Eukaryota</taxon>
        <taxon>Metazoa</taxon>
        <taxon>Ecdysozoa</taxon>
        <taxon>Arthropoda</taxon>
        <taxon>Crustacea</taxon>
        <taxon>Multicrustacea</taxon>
        <taxon>Malacostraca</taxon>
        <taxon>Eumalacostraca</taxon>
        <taxon>Eucarida</taxon>
        <taxon>Decapoda</taxon>
        <taxon>Pleocyemata</taxon>
        <taxon>Brachyura</taxon>
        <taxon>Eubrachyura</taxon>
        <taxon>Majoidea</taxon>
        <taxon>Majidae</taxon>
        <taxon>Chionoecetes</taxon>
    </lineage>
</organism>
<feature type="region of interest" description="Disordered" evidence="1">
    <location>
        <begin position="101"/>
        <end position="142"/>
    </location>
</feature>
<dbReference type="InterPro" id="IPR014830">
    <property type="entry name" value="Glycolipid_transfer_prot_dom"/>
</dbReference>